<organism evidence="4 5">
    <name type="scientific">Nostocoides veronense</name>
    <dbReference type="NCBI Taxonomy" id="330836"/>
    <lineage>
        <taxon>Bacteria</taxon>
        <taxon>Bacillati</taxon>
        <taxon>Actinomycetota</taxon>
        <taxon>Actinomycetes</taxon>
        <taxon>Micrococcales</taxon>
        <taxon>Intrasporangiaceae</taxon>
        <taxon>Nostocoides</taxon>
    </lineage>
</organism>
<reference evidence="4 5" key="1">
    <citation type="journal article" date="2019" name="Int. J. Syst. Evol. Microbiol.">
        <title>The Global Catalogue of Microorganisms (GCM) 10K type strain sequencing project: providing services to taxonomists for standard genome sequencing and annotation.</title>
        <authorList>
            <consortium name="The Broad Institute Genomics Platform"/>
            <consortium name="The Broad Institute Genome Sequencing Center for Infectious Disease"/>
            <person name="Wu L."/>
            <person name="Ma J."/>
        </authorList>
    </citation>
    <scope>NUCLEOTIDE SEQUENCE [LARGE SCALE GENOMIC DNA]</scope>
    <source>
        <strain evidence="4 5">JCM 15592</strain>
    </source>
</reference>
<dbReference type="Proteomes" id="UP001499938">
    <property type="component" value="Unassembled WGS sequence"/>
</dbReference>
<dbReference type="Pfam" id="PF04264">
    <property type="entry name" value="YceI"/>
    <property type="match status" value="1"/>
</dbReference>
<accession>A0ABN2LHM2</accession>
<dbReference type="Gene3D" id="2.40.128.110">
    <property type="entry name" value="Lipid/polyisoprenoid-binding, YceI-like"/>
    <property type="match status" value="1"/>
</dbReference>
<protein>
    <recommendedName>
        <fullName evidence="3">Lipid/polyisoprenoid-binding YceI-like domain-containing protein</fullName>
    </recommendedName>
</protein>
<feature type="domain" description="Lipid/polyisoprenoid-binding YceI-like" evidence="3">
    <location>
        <begin position="35"/>
        <end position="208"/>
    </location>
</feature>
<evidence type="ECO:0000256" key="1">
    <source>
        <dbReference type="ARBA" id="ARBA00008812"/>
    </source>
</evidence>
<evidence type="ECO:0000313" key="4">
    <source>
        <dbReference type="EMBL" id="GAA1787068.1"/>
    </source>
</evidence>
<name>A0ABN2LHM2_9MICO</name>
<sequence>MARLRRPATDPSQNPAAKARDRAAHTGAVDIPTGDYDLSHDNGQLLIRTHTEGPAAAMGHNLTIEVDYWSGQVTLGTTPATSQVQVTADLRHLTVIGGAGGAKPLTESDRPKILANAAKALEPERFPELSFASSAIDGTWDDGSVTGELTVHGVTGPVELRLDQPEQGVLRLAGTIRQSDFGVRPFSTMMGALKLTDGVDIEVSIPFA</sequence>
<evidence type="ECO:0000259" key="3">
    <source>
        <dbReference type="SMART" id="SM00867"/>
    </source>
</evidence>
<dbReference type="SMART" id="SM00867">
    <property type="entry name" value="YceI"/>
    <property type="match status" value="1"/>
</dbReference>
<dbReference type="EMBL" id="BAAAPO010000016">
    <property type="protein sequence ID" value="GAA1787068.1"/>
    <property type="molecule type" value="Genomic_DNA"/>
</dbReference>
<comment type="caution">
    <text evidence="4">The sequence shown here is derived from an EMBL/GenBank/DDBJ whole genome shotgun (WGS) entry which is preliminary data.</text>
</comment>
<dbReference type="SUPFAM" id="SSF101874">
    <property type="entry name" value="YceI-like"/>
    <property type="match status" value="1"/>
</dbReference>
<keyword evidence="5" id="KW-1185">Reference proteome</keyword>
<evidence type="ECO:0000313" key="5">
    <source>
        <dbReference type="Proteomes" id="UP001499938"/>
    </source>
</evidence>
<evidence type="ECO:0000256" key="2">
    <source>
        <dbReference type="SAM" id="MobiDB-lite"/>
    </source>
</evidence>
<dbReference type="InterPro" id="IPR007372">
    <property type="entry name" value="Lipid/polyisoprenoid-bd_YceI"/>
</dbReference>
<gene>
    <name evidence="4" type="ORF">GCM10009811_10220</name>
</gene>
<feature type="region of interest" description="Disordered" evidence="2">
    <location>
        <begin position="1"/>
        <end position="35"/>
    </location>
</feature>
<comment type="similarity">
    <text evidence="1">Belongs to the UPF0312 family.</text>
</comment>
<dbReference type="InterPro" id="IPR036761">
    <property type="entry name" value="TTHA0802/YceI-like_sf"/>
</dbReference>
<proteinExistence type="inferred from homology"/>